<keyword evidence="3" id="KW-1185">Reference proteome</keyword>
<dbReference type="EMBL" id="JAUSTQ010000019">
    <property type="protein sequence ID" value="MDQ0160827.1"/>
    <property type="molecule type" value="Genomic_DNA"/>
</dbReference>
<dbReference type="RefSeq" id="WP_306978342.1">
    <property type="nucleotide sequence ID" value="NZ_JAUSTQ010000019.1"/>
</dbReference>
<feature type="transmembrane region" description="Helical" evidence="1">
    <location>
        <begin position="51"/>
        <end position="70"/>
    </location>
</feature>
<feature type="transmembrane region" description="Helical" evidence="1">
    <location>
        <begin position="266"/>
        <end position="287"/>
    </location>
</feature>
<keyword evidence="1" id="KW-1133">Transmembrane helix</keyword>
<feature type="transmembrane region" description="Helical" evidence="1">
    <location>
        <begin position="169"/>
        <end position="190"/>
    </location>
</feature>
<protein>
    <submittedName>
        <fullName evidence="2">Uncharacterized protein</fullName>
    </submittedName>
</protein>
<feature type="transmembrane region" description="Helical" evidence="1">
    <location>
        <begin position="367"/>
        <end position="385"/>
    </location>
</feature>
<accession>A0ABT9VIM9</accession>
<gene>
    <name evidence="2" type="ORF">J2S77_002834</name>
</gene>
<keyword evidence="1" id="KW-0812">Transmembrane</keyword>
<feature type="transmembrane region" description="Helical" evidence="1">
    <location>
        <begin position="196"/>
        <end position="215"/>
    </location>
</feature>
<feature type="transmembrane region" description="Helical" evidence="1">
    <location>
        <begin position="312"/>
        <end position="331"/>
    </location>
</feature>
<proteinExistence type="predicted"/>
<feature type="transmembrane region" description="Helical" evidence="1">
    <location>
        <begin position="431"/>
        <end position="452"/>
    </location>
</feature>
<feature type="transmembrane region" description="Helical" evidence="1">
    <location>
        <begin position="337"/>
        <end position="360"/>
    </location>
</feature>
<reference evidence="2 3" key="1">
    <citation type="submission" date="2023-07" db="EMBL/GenBank/DDBJ databases">
        <title>Genomic Encyclopedia of Type Strains, Phase IV (KMG-IV): sequencing the most valuable type-strain genomes for metagenomic binning, comparative biology and taxonomic classification.</title>
        <authorList>
            <person name="Goeker M."/>
        </authorList>
    </citation>
    <scope>NUCLEOTIDE SEQUENCE [LARGE SCALE GENOMIC DNA]</scope>
    <source>
        <strain evidence="2 3">DSM 16460</strain>
    </source>
</reference>
<feature type="transmembrane region" description="Helical" evidence="1">
    <location>
        <begin position="76"/>
        <end position="96"/>
    </location>
</feature>
<feature type="transmembrane region" description="Helical" evidence="1">
    <location>
        <begin position="23"/>
        <end position="44"/>
    </location>
</feature>
<evidence type="ECO:0000313" key="3">
    <source>
        <dbReference type="Proteomes" id="UP001224359"/>
    </source>
</evidence>
<feature type="transmembrane region" description="Helical" evidence="1">
    <location>
        <begin position="397"/>
        <end position="419"/>
    </location>
</feature>
<dbReference type="Proteomes" id="UP001224359">
    <property type="component" value="Unassembled WGS sequence"/>
</dbReference>
<comment type="caution">
    <text evidence="2">The sequence shown here is derived from an EMBL/GenBank/DDBJ whole genome shotgun (WGS) entry which is preliminary data.</text>
</comment>
<feature type="transmembrane region" description="Helical" evidence="1">
    <location>
        <begin position="243"/>
        <end position="260"/>
    </location>
</feature>
<organism evidence="2 3">
    <name type="scientific">Alkalibacillus salilacus</name>
    <dbReference type="NCBI Taxonomy" id="284582"/>
    <lineage>
        <taxon>Bacteria</taxon>
        <taxon>Bacillati</taxon>
        <taxon>Bacillota</taxon>
        <taxon>Bacilli</taxon>
        <taxon>Bacillales</taxon>
        <taxon>Bacillaceae</taxon>
        <taxon>Alkalibacillus</taxon>
    </lineage>
</organism>
<name>A0ABT9VIM9_9BACI</name>
<evidence type="ECO:0000313" key="2">
    <source>
        <dbReference type="EMBL" id="MDQ0160827.1"/>
    </source>
</evidence>
<sequence>MNRTIIRPLSTLLMGSTYLLSEFVQAEWVSILVSLFALTTIVTYMPYLKRIPFILISALLGSAFLIFIFGDGLWDMFLGLNTNVSVLAIFIFVPLLSIPIKQGRYLEYLETVFNHYIKTTGQLYTYVKIALMGVGSVMNLGTVPIMYQLTDTASYQPYRMIRVRALGRGFAMAFMWSPYFISVALILSYFDVSWIQIFPIGLSMAIIGVFLGILFERKQSMPIEINSTTTDETISVKEAKRKLIELLVIILCLTAIIMTIEYMVDLSVLTIIPLIAIVISAGWGLVYERPRDLIKSYGQFTQERLPAMGNELSLFISAGAFGAAILSAGASEWIIDFINYFGISHILVLIPVLLIIVNVLSFIGVHPIITMTALAITLSASPIFADDHLLLSFGLLANWMVSVIGSPFSGLNLLLSGLANSNPVAVGPRSNLLFALTLWFVCYLTICVLYFVL</sequence>
<keyword evidence="1" id="KW-0472">Membrane</keyword>
<evidence type="ECO:0000256" key="1">
    <source>
        <dbReference type="SAM" id="Phobius"/>
    </source>
</evidence>